<dbReference type="SMART" id="SM00181">
    <property type="entry name" value="EGF"/>
    <property type="match status" value="7"/>
</dbReference>
<keyword evidence="14" id="KW-1185">Reference proteome</keyword>
<dbReference type="InterPro" id="IPR018097">
    <property type="entry name" value="EGF_Ca-bd_CS"/>
</dbReference>
<dbReference type="SUPFAM" id="SSF49854">
    <property type="entry name" value="Spermadhesin, CUB domain"/>
    <property type="match status" value="1"/>
</dbReference>
<feature type="non-terminal residue" evidence="13">
    <location>
        <position position="1138"/>
    </location>
</feature>
<dbReference type="InterPro" id="IPR052071">
    <property type="entry name" value="SCUB_EGF-like_domain"/>
</dbReference>
<dbReference type="InterPro" id="IPR011641">
    <property type="entry name" value="Tyr-kin_ephrin_A/B_rcpt-like"/>
</dbReference>
<dbReference type="FunFam" id="2.10.25.10:FF:000010">
    <property type="entry name" value="Pro-epidermal growth factor"/>
    <property type="match status" value="1"/>
</dbReference>
<evidence type="ECO:0000313" key="14">
    <source>
        <dbReference type="Proteomes" id="UP000030764"/>
    </source>
</evidence>
<evidence type="ECO:0000256" key="1">
    <source>
        <dbReference type="ARBA" id="ARBA00004613"/>
    </source>
</evidence>
<dbReference type="PROSITE" id="PS01186">
    <property type="entry name" value="EGF_2"/>
    <property type="match status" value="5"/>
</dbReference>
<evidence type="ECO:0000256" key="3">
    <source>
        <dbReference type="ARBA" id="ARBA00022536"/>
    </source>
</evidence>
<dbReference type="FunFam" id="2.10.25.10:FF:000240">
    <property type="entry name" value="Vitamin K-dependent protein S"/>
    <property type="match status" value="3"/>
</dbReference>
<dbReference type="FunFam" id="2.10.25.10:FF:000037">
    <property type="entry name" value="Signal peptide, CUB domain and EGF-like domain-containing 2"/>
    <property type="match status" value="1"/>
</dbReference>
<dbReference type="PROSITE" id="PS01180">
    <property type="entry name" value="CUB"/>
    <property type="match status" value="1"/>
</dbReference>
<dbReference type="Pfam" id="PF00431">
    <property type="entry name" value="CUB"/>
    <property type="match status" value="1"/>
</dbReference>
<evidence type="ECO:0000256" key="7">
    <source>
        <dbReference type="ARBA" id="ARBA00023157"/>
    </source>
</evidence>
<dbReference type="InterPro" id="IPR026823">
    <property type="entry name" value="cEGF"/>
</dbReference>
<dbReference type="InterPro" id="IPR000859">
    <property type="entry name" value="CUB_dom"/>
</dbReference>
<evidence type="ECO:0000313" key="12">
    <source>
        <dbReference type="EMBL" id="KFD52759.1"/>
    </source>
</evidence>
<dbReference type="GO" id="GO:0007165">
    <property type="term" value="P:signal transduction"/>
    <property type="evidence" value="ECO:0007669"/>
    <property type="project" value="TreeGrafter"/>
</dbReference>
<dbReference type="InterPro" id="IPR000742">
    <property type="entry name" value="EGF"/>
</dbReference>
<keyword evidence="2" id="KW-0964">Secreted</keyword>
<keyword evidence="3 9" id="KW-0245">EGF-like domain</keyword>
<dbReference type="EMBL" id="KL363224">
    <property type="protein sequence ID" value="KFD52759.1"/>
    <property type="molecule type" value="Genomic_DNA"/>
</dbReference>
<feature type="domain" description="EGF-like" evidence="11">
    <location>
        <begin position="527"/>
        <end position="567"/>
    </location>
</feature>
<dbReference type="EMBL" id="KL367482">
    <property type="protein sequence ID" value="KFD71544.1"/>
    <property type="molecule type" value="Genomic_DNA"/>
</dbReference>
<dbReference type="Gene3D" id="2.10.50.10">
    <property type="entry name" value="Tumor Necrosis Factor Receptor, subunit A, domain 2"/>
    <property type="match status" value="3"/>
</dbReference>
<dbReference type="Gene3D" id="2.10.25.10">
    <property type="entry name" value="Laminin"/>
    <property type="match status" value="7"/>
</dbReference>
<dbReference type="Pfam" id="PF14670">
    <property type="entry name" value="FXa_inhibition"/>
    <property type="match status" value="4"/>
</dbReference>
<feature type="domain" description="EGF-like" evidence="11">
    <location>
        <begin position="447"/>
        <end position="487"/>
    </location>
</feature>
<evidence type="ECO:0000313" key="13">
    <source>
        <dbReference type="EMBL" id="KFD71544.1"/>
    </source>
</evidence>
<feature type="domain" description="EGF-like" evidence="11">
    <location>
        <begin position="488"/>
        <end position="526"/>
    </location>
</feature>
<dbReference type="SMART" id="SM00179">
    <property type="entry name" value="EGF_CA"/>
    <property type="match status" value="5"/>
</dbReference>
<dbReference type="PROSITE" id="PS00010">
    <property type="entry name" value="ASX_HYDROXYL"/>
    <property type="match status" value="4"/>
</dbReference>
<keyword evidence="7 9" id="KW-1015">Disulfide bond</keyword>
<organism evidence="13">
    <name type="scientific">Trichuris suis</name>
    <name type="common">pig whipworm</name>
    <dbReference type="NCBI Taxonomy" id="68888"/>
    <lineage>
        <taxon>Eukaryota</taxon>
        <taxon>Metazoa</taxon>
        <taxon>Ecdysozoa</taxon>
        <taxon>Nematoda</taxon>
        <taxon>Enoplea</taxon>
        <taxon>Dorylaimia</taxon>
        <taxon>Trichinellida</taxon>
        <taxon>Trichuridae</taxon>
        <taxon>Trichuris</taxon>
    </lineage>
</organism>
<dbReference type="PROSITE" id="PS50026">
    <property type="entry name" value="EGF_3"/>
    <property type="match status" value="5"/>
</dbReference>
<keyword evidence="4" id="KW-0732">Signal</keyword>
<sequence>MVLPLSVLSSFQSMFVADYSAKKIVLVRLLKLHSNEVIMHLFNMLKTVLILFAMPLGSSHQAALYQSHSFKLNLRTGTASGTSPFITFEESFNKSAQYSRNDIILTGPCQKRAVVKVELNGQFSGVKLILYYKDPQAWSLHLSQSKKSSGFGNVVNNGTFETEFYVYGREIGLFTANSRPSNESLFRVAERALPYRRKAILKLDIEHFRLRFSILGHRGVQVYSRSLHSDNLFDFKAFNKSLYIGLNRLISEPGRYGEGVCHASISLQRSRGKRNNCASMNITCDPNAHCVSFYGKHRCVCKPGFAGNGQTCRDVNECARNNGTCVQVCENTIGSFKCSCYPGFTLAKNGKDCIGTPFRVARNEHMGFFLLKIGNGGCQHVCEDTKDKISCRCHAGYTLSIDNRTCFASCRINNGGCDHVCENGSFSTTCRCFDGYRLADDRRTCIDIDECADSKNNCQYGCVNEPGSYRCTCPDGYQLNGDGETCKDINECLEGQNCDHICVNKPGSFACECQSGYHLYSYRHCADIDECSVFNGGCEQHCHNTPGSYHCSCDPGYVLHHNGKDCVPIEKCTVSEKEPRAGAFFCHKNRCALLCDSNAAFTNYKNKTVVHLSCVNKFNNSVSSSASDWRQMEISFAVSKCLWVNKTSKALSHAFTEGIASGQANCANTLEFCAIEISCQREVISNAESPKRHATVMKVRGSFHIENEINTHLLMKQAAETMQAQGIKLRHQKDFFFLKTMTKLSSRVDCNRLHSVKRCTYIGKVYGSKMDDETENIDCSPGSYYDRRHGLCFSCSRGTYQPLKASLACIPCPEGVHTNRALYGASSVQDCAAQCKAGYFSETGFEPCHPCLDGYFQNERGRSSCKRCKHQYATVVYGVGSPVECPAPERCQAGTFYDLTASACLPCPVATYQPMEGQDFCIRCPGNLTTDAPESTDISDCLSKACRKVDRTSNGLFESPNYPNNYPANVSCSWYLKAPKGRRILIFVLDLNLADDHCGDYLVIRKNRSTLSPLTFESCSSEDTPFALMGRSRRLWIEFHSDKANSARGFQIRYVFYREEYHVVVEDFVRDVRLYQTTRSEPIFKNSHSLDLMMDILAEPEKLRNYVRLPAHMMPRKFMELVWEKLHGYFGFGRAVAM</sequence>
<accession>A0A085NPZ8</accession>
<evidence type="ECO:0000259" key="10">
    <source>
        <dbReference type="PROSITE" id="PS01180"/>
    </source>
</evidence>
<comment type="subcellular location">
    <subcellularLocation>
        <location evidence="1">Secreted</location>
    </subcellularLocation>
</comment>
<dbReference type="PANTHER" id="PTHR24046:SF7">
    <property type="entry name" value="CUB DOMAIN-CONTAINING PROTEIN"/>
    <property type="match status" value="1"/>
</dbReference>
<dbReference type="SMART" id="SM00042">
    <property type="entry name" value="CUB"/>
    <property type="match status" value="1"/>
</dbReference>
<dbReference type="PANTHER" id="PTHR24046">
    <property type="entry name" value="SIGNAL PEPTIDE, CUB AND EGF-LIKE DOMAIN-CONTAINING"/>
    <property type="match status" value="1"/>
</dbReference>
<dbReference type="Proteomes" id="UP000030764">
    <property type="component" value="Unassembled WGS sequence"/>
</dbReference>
<proteinExistence type="predicted"/>
<dbReference type="Pfam" id="PF12947">
    <property type="entry name" value="EGF_3"/>
    <property type="match status" value="1"/>
</dbReference>
<feature type="domain" description="CUB" evidence="10">
    <location>
        <begin position="946"/>
        <end position="1057"/>
    </location>
</feature>
<dbReference type="AlphaFoldDB" id="A0A085NPZ8"/>
<evidence type="ECO:0000256" key="9">
    <source>
        <dbReference type="PROSITE-ProRule" id="PRU00076"/>
    </source>
</evidence>
<protein>
    <recommendedName>
        <fullName evidence="15">EGF-like domain protein</fullName>
    </recommendedName>
</protein>
<comment type="caution">
    <text evidence="9">Lacks conserved residue(s) required for the propagation of feature annotation.</text>
</comment>
<feature type="disulfide bond" evidence="9">
    <location>
        <begin position="492"/>
        <end position="502"/>
    </location>
</feature>
<dbReference type="SUPFAM" id="SSF57184">
    <property type="entry name" value="Growth factor receptor domain"/>
    <property type="match status" value="3"/>
</dbReference>
<dbReference type="Proteomes" id="UP000030758">
    <property type="component" value="Unassembled WGS sequence"/>
</dbReference>
<evidence type="ECO:0000256" key="4">
    <source>
        <dbReference type="ARBA" id="ARBA00022729"/>
    </source>
</evidence>
<feature type="domain" description="EGF-like" evidence="11">
    <location>
        <begin position="314"/>
        <end position="354"/>
    </location>
</feature>
<dbReference type="CDD" id="cd00041">
    <property type="entry name" value="CUB"/>
    <property type="match status" value="1"/>
</dbReference>
<gene>
    <name evidence="12" type="ORF">M513_06415</name>
    <name evidence="13" type="ORF">M514_06415</name>
</gene>
<evidence type="ECO:0008006" key="15">
    <source>
        <dbReference type="Google" id="ProtNLM"/>
    </source>
</evidence>
<dbReference type="InterPro" id="IPR009030">
    <property type="entry name" value="Growth_fac_rcpt_cys_sf"/>
</dbReference>
<dbReference type="Gene3D" id="2.60.120.290">
    <property type="entry name" value="Spermadhesin, CUB domain"/>
    <property type="match status" value="1"/>
</dbReference>
<evidence type="ECO:0000256" key="6">
    <source>
        <dbReference type="ARBA" id="ARBA00022837"/>
    </source>
</evidence>
<dbReference type="PROSITE" id="PS01187">
    <property type="entry name" value="EGF_CA"/>
    <property type="match status" value="3"/>
</dbReference>
<dbReference type="SUPFAM" id="SSF57196">
    <property type="entry name" value="EGF/Laminin"/>
    <property type="match status" value="2"/>
</dbReference>
<dbReference type="InterPro" id="IPR001881">
    <property type="entry name" value="EGF-like_Ca-bd_dom"/>
</dbReference>
<name>A0A085NPZ8_9BILA</name>
<keyword evidence="6" id="KW-0106">Calcium</keyword>
<dbReference type="Pfam" id="PF07699">
    <property type="entry name" value="Ephrin_rec_like"/>
    <property type="match status" value="3"/>
</dbReference>
<dbReference type="InterPro" id="IPR000152">
    <property type="entry name" value="EGF-type_Asp/Asn_hydroxyl_site"/>
</dbReference>
<keyword evidence="5" id="KW-0677">Repeat</keyword>
<dbReference type="CDD" id="cd00054">
    <property type="entry name" value="EGF_CA"/>
    <property type="match status" value="5"/>
</dbReference>
<dbReference type="InterPro" id="IPR024731">
    <property type="entry name" value="NELL2-like_EGF"/>
</dbReference>
<dbReference type="InterPro" id="IPR035914">
    <property type="entry name" value="Sperma_CUB_dom_sf"/>
</dbReference>
<dbReference type="Pfam" id="PF12662">
    <property type="entry name" value="cEGF"/>
    <property type="match status" value="1"/>
</dbReference>
<evidence type="ECO:0000256" key="8">
    <source>
        <dbReference type="ARBA" id="ARBA00023180"/>
    </source>
</evidence>
<feature type="domain" description="EGF-like" evidence="11">
    <location>
        <begin position="273"/>
        <end position="313"/>
    </location>
</feature>
<evidence type="ECO:0000256" key="5">
    <source>
        <dbReference type="ARBA" id="ARBA00022737"/>
    </source>
</evidence>
<dbReference type="GO" id="GO:0005615">
    <property type="term" value="C:extracellular space"/>
    <property type="evidence" value="ECO:0007669"/>
    <property type="project" value="TreeGrafter"/>
</dbReference>
<keyword evidence="8" id="KW-0325">Glycoprotein</keyword>
<dbReference type="SMART" id="SM01411">
    <property type="entry name" value="Ephrin_rec_like"/>
    <property type="match status" value="3"/>
</dbReference>
<dbReference type="GO" id="GO:0005509">
    <property type="term" value="F:calcium ion binding"/>
    <property type="evidence" value="ECO:0007669"/>
    <property type="project" value="InterPro"/>
</dbReference>
<dbReference type="GO" id="GO:0009986">
    <property type="term" value="C:cell surface"/>
    <property type="evidence" value="ECO:0007669"/>
    <property type="project" value="TreeGrafter"/>
</dbReference>
<reference evidence="13 14" key="1">
    <citation type="journal article" date="2014" name="Nat. Genet.">
        <title>Genome and transcriptome of the porcine whipworm Trichuris suis.</title>
        <authorList>
            <person name="Jex A.R."/>
            <person name="Nejsum P."/>
            <person name="Schwarz E.M."/>
            <person name="Hu L."/>
            <person name="Young N.D."/>
            <person name="Hall R.S."/>
            <person name="Korhonen P.K."/>
            <person name="Liao S."/>
            <person name="Thamsborg S."/>
            <person name="Xia J."/>
            <person name="Xu P."/>
            <person name="Wang S."/>
            <person name="Scheerlinck J.P."/>
            <person name="Hofmann A."/>
            <person name="Sternberg P.W."/>
            <person name="Wang J."/>
            <person name="Gasser R.B."/>
        </authorList>
    </citation>
    <scope>NUCLEOTIDE SEQUENCE [LARGE SCALE GENOMIC DNA]</scope>
    <source>
        <strain evidence="13">DCEP-RM93F</strain>
        <strain evidence="12">DCEP-RM93M</strain>
    </source>
</reference>
<evidence type="ECO:0000256" key="2">
    <source>
        <dbReference type="ARBA" id="ARBA00022525"/>
    </source>
</evidence>
<evidence type="ECO:0000259" key="11">
    <source>
        <dbReference type="PROSITE" id="PS50026"/>
    </source>
</evidence>